<dbReference type="AlphaFoldDB" id="A0AAW8LVK3"/>
<feature type="transmembrane region" description="Helical" evidence="1">
    <location>
        <begin position="103"/>
        <end position="121"/>
    </location>
</feature>
<dbReference type="Proteomes" id="UP001265315">
    <property type="component" value="Unassembled WGS sequence"/>
</dbReference>
<dbReference type="EMBL" id="JAVDSW010000002">
    <property type="protein sequence ID" value="MDR6702996.1"/>
    <property type="molecule type" value="Genomic_DNA"/>
</dbReference>
<dbReference type="GO" id="GO:0016020">
    <property type="term" value="C:membrane"/>
    <property type="evidence" value="ECO:0007669"/>
    <property type="project" value="TreeGrafter"/>
</dbReference>
<keyword evidence="1" id="KW-0812">Transmembrane</keyword>
<feature type="transmembrane region" description="Helical" evidence="1">
    <location>
        <begin position="64"/>
        <end position="83"/>
    </location>
</feature>
<evidence type="ECO:0000313" key="4">
    <source>
        <dbReference type="Proteomes" id="UP001265315"/>
    </source>
</evidence>
<keyword evidence="1" id="KW-0472">Membrane</keyword>
<dbReference type="RefSeq" id="WP_309955568.1">
    <property type="nucleotide sequence ID" value="NZ_JAVDSW010000002.1"/>
</dbReference>
<name>A0AAW8LVK3_AGRTU</name>
<feature type="transmembrane region" description="Helical" evidence="1">
    <location>
        <begin position="227"/>
        <end position="246"/>
    </location>
</feature>
<accession>A0AAW8LVK3</accession>
<dbReference type="GO" id="GO:0000271">
    <property type="term" value="P:polysaccharide biosynthetic process"/>
    <property type="evidence" value="ECO:0007669"/>
    <property type="project" value="TreeGrafter"/>
</dbReference>
<feature type="transmembrane region" description="Helical" evidence="1">
    <location>
        <begin position="305"/>
        <end position="325"/>
    </location>
</feature>
<reference evidence="3" key="1">
    <citation type="submission" date="2023-07" db="EMBL/GenBank/DDBJ databases">
        <title>Sorghum-associated microbial communities from plants grown in Nebraska, USA.</title>
        <authorList>
            <person name="Schachtman D."/>
        </authorList>
    </citation>
    <scope>NUCLEOTIDE SEQUENCE</scope>
    <source>
        <strain evidence="3">1457</strain>
    </source>
</reference>
<gene>
    <name evidence="3" type="ORF">J2W61_002861</name>
</gene>
<dbReference type="InterPro" id="IPR050879">
    <property type="entry name" value="Acyltransferase_3"/>
</dbReference>
<feature type="transmembrane region" description="Helical" evidence="1">
    <location>
        <begin position="196"/>
        <end position="218"/>
    </location>
</feature>
<keyword evidence="1" id="KW-1133">Transmembrane helix</keyword>
<feature type="domain" description="Acyltransferase 3" evidence="2">
    <location>
        <begin position="3"/>
        <end position="318"/>
    </location>
</feature>
<dbReference type="Pfam" id="PF01757">
    <property type="entry name" value="Acyl_transf_3"/>
    <property type="match status" value="1"/>
</dbReference>
<evidence type="ECO:0000256" key="1">
    <source>
        <dbReference type="SAM" id="Phobius"/>
    </source>
</evidence>
<dbReference type="InterPro" id="IPR002656">
    <property type="entry name" value="Acyl_transf_3_dom"/>
</dbReference>
<protein>
    <submittedName>
        <fullName evidence="3">Peptidoglycan/LPS O-acetylase OafA/YrhL</fullName>
    </submittedName>
</protein>
<sequence>MGYIRFLLAVSVVLAHAGPVYGVGMMTGGETSVQAFFILSGFLMALVLNETYTSTSRFYWNRFSRIYSGYMVALFCALIVMYFCNDNLLLRIWQGETTLGAKILGYIANFAIFGSDLVLFLDGTPAGLEVVPLKLQTAPTTTLLALPQSWSLSIELMFYLLAPFVCRSPLKLAGIFLLAVASRLILVRLLGDLEPWNFRVFPVTLMYFTAGSLCYFLVPAMKKAPELIGKILVVTITIWIMIYDLLPASANWLLLPTLALGAPLMLETFKGKIEKGFGDMSYMIYLIHIPVLFALQFSGFPYPSLVLAITIITALPLCQVSNALNRKIRQAYPTKKLRVGLAT</sequence>
<feature type="transmembrane region" description="Helical" evidence="1">
    <location>
        <begin position="172"/>
        <end position="190"/>
    </location>
</feature>
<comment type="caution">
    <text evidence="3">The sequence shown here is derived from an EMBL/GenBank/DDBJ whole genome shotgun (WGS) entry which is preliminary data.</text>
</comment>
<feature type="transmembrane region" description="Helical" evidence="1">
    <location>
        <begin position="33"/>
        <end position="52"/>
    </location>
</feature>
<dbReference type="PANTHER" id="PTHR23028">
    <property type="entry name" value="ACETYLTRANSFERASE"/>
    <property type="match status" value="1"/>
</dbReference>
<evidence type="ECO:0000313" key="3">
    <source>
        <dbReference type="EMBL" id="MDR6702996.1"/>
    </source>
</evidence>
<evidence type="ECO:0000259" key="2">
    <source>
        <dbReference type="Pfam" id="PF01757"/>
    </source>
</evidence>
<proteinExistence type="predicted"/>
<dbReference type="GO" id="GO:0016747">
    <property type="term" value="F:acyltransferase activity, transferring groups other than amino-acyl groups"/>
    <property type="evidence" value="ECO:0007669"/>
    <property type="project" value="InterPro"/>
</dbReference>
<organism evidence="3 4">
    <name type="scientific">Agrobacterium tumefaciens</name>
    <dbReference type="NCBI Taxonomy" id="358"/>
    <lineage>
        <taxon>Bacteria</taxon>
        <taxon>Pseudomonadati</taxon>
        <taxon>Pseudomonadota</taxon>
        <taxon>Alphaproteobacteria</taxon>
        <taxon>Hyphomicrobiales</taxon>
        <taxon>Rhizobiaceae</taxon>
        <taxon>Rhizobium/Agrobacterium group</taxon>
        <taxon>Agrobacterium</taxon>
        <taxon>Agrobacterium tumefaciens complex</taxon>
    </lineage>
</organism>
<dbReference type="PANTHER" id="PTHR23028:SF53">
    <property type="entry name" value="ACYL_TRANSF_3 DOMAIN-CONTAINING PROTEIN"/>
    <property type="match status" value="1"/>
</dbReference>